<feature type="compositionally biased region" description="Basic and acidic residues" evidence="7">
    <location>
        <begin position="257"/>
        <end position="266"/>
    </location>
</feature>
<sequence>MLYRNPRAPRPQPEQAGRGENRELFRLLVIVGLLVVISVVTIDRLTAWLAPKLPFALEVSLADSLSFNALVEAEASRVPRDVERRRAVNADLQRRSQKILRVLQAPPDLTITPHYLESDTANAVTTIGGHILLFGGLLDKLRYEEELDAILAHEIGHVLHRHVVQHLSRGVTTAVVIGLLGIRSASLNQWLLGDLRQLEQLAYSRDAEREADETAILASQRLYGGTAGVVSVFDLFNRLQRTSALAWTQSHPLPAERAQHARELDRVGQQPRPLTPLTPPLKLSAQNYRSER</sequence>
<evidence type="ECO:0000256" key="3">
    <source>
        <dbReference type="ARBA" id="ARBA00022801"/>
    </source>
</evidence>
<feature type="domain" description="Peptidase M48" evidence="9">
    <location>
        <begin position="89"/>
        <end position="264"/>
    </location>
</feature>
<reference evidence="10" key="2">
    <citation type="submission" date="2014-03" db="EMBL/GenBank/DDBJ databases">
        <title>Candidatus Competibacter-lineage genomes retrieved from metagenomes reveal functional metabolic diversity.</title>
        <authorList>
            <person name="McIlroy S.J."/>
            <person name="Albertsen M."/>
            <person name="Andresen E.K."/>
            <person name="Saunders A.M."/>
            <person name="Kristiansen R."/>
            <person name="Stokholm-Bjerregaard M."/>
            <person name="Nielsen K.L."/>
            <person name="Nielsen P.H."/>
        </authorList>
    </citation>
    <scope>NUCLEOTIDE SEQUENCE</scope>
    <source>
        <strain evidence="10">Run_A_D11</strain>
    </source>
</reference>
<gene>
    <name evidence="10" type="ORF">BN873_610125</name>
</gene>
<keyword evidence="3 6" id="KW-0378">Hydrolase</keyword>
<dbReference type="Proteomes" id="UP000035760">
    <property type="component" value="Unassembled WGS sequence"/>
</dbReference>
<feature type="region of interest" description="Disordered" evidence="7">
    <location>
        <begin position="257"/>
        <end position="292"/>
    </location>
</feature>
<dbReference type="GO" id="GO:0046872">
    <property type="term" value="F:metal ion binding"/>
    <property type="evidence" value="ECO:0007669"/>
    <property type="project" value="UniProtKB-KW"/>
</dbReference>
<evidence type="ECO:0000256" key="7">
    <source>
        <dbReference type="SAM" id="MobiDB-lite"/>
    </source>
</evidence>
<evidence type="ECO:0000313" key="10">
    <source>
        <dbReference type="EMBL" id="CDI03728.1"/>
    </source>
</evidence>
<comment type="cofactor">
    <cofactor evidence="6">
        <name>Zn(2+)</name>
        <dbReference type="ChEBI" id="CHEBI:29105"/>
    </cofactor>
    <text evidence="6">Binds 1 zinc ion per subunit.</text>
</comment>
<evidence type="ECO:0000256" key="2">
    <source>
        <dbReference type="ARBA" id="ARBA00022723"/>
    </source>
</evidence>
<evidence type="ECO:0000256" key="6">
    <source>
        <dbReference type="RuleBase" id="RU003983"/>
    </source>
</evidence>
<dbReference type="GO" id="GO:0051603">
    <property type="term" value="P:proteolysis involved in protein catabolic process"/>
    <property type="evidence" value="ECO:0007669"/>
    <property type="project" value="TreeGrafter"/>
</dbReference>
<keyword evidence="11" id="KW-1185">Reference proteome</keyword>
<comment type="caution">
    <text evidence="10">The sequence shown here is derived from an EMBL/GenBank/DDBJ whole genome shotgun (WGS) entry which is preliminary data.</text>
</comment>
<dbReference type="InterPro" id="IPR001915">
    <property type="entry name" value="Peptidase_M48"/>
</dbReference>
<dbReference type="Pfam" id="PF01435">
    <property type="entry name" value="Peptidase_M48"/>
    <property type="match status" value="1"/>
</dbReference>
<evidence type="ECO:0000256" key="1">
    <source>
        <dbReference type="ARBA" id="ARBA00022670"/>
    </source>
</evidence>
<keyword evidence="4 6" id="KW-0862">Zinc</keyword>
<evidence type="ECO:0000259" key="9">
    <source>
        <dbReference type="Pfam" id="PF01435"/>
    </source>
</evidence>
<evidence type="ECO:0000313" key="11">
    <source>
        <dbReference type="Proteomes" id="UP000035760"/>
    </source>
</evidence>
<proteinExistence type="inferred from homology"/>
<keyword evidence="5 6" id="KW-0482">Metalloprotease</keyword>
<dbReference type="STRING" id="1400863.BN873_610125"/>
<keyword evidence="8" id="KW-0812">Transmembrane</keyword>
<dbReference type="RefSeq" id="WP_048674689.1">
    <property type="nucleotide sequence ID" value="NZ_CBTJ020000071.1"/>
</dbReference>
<protein>
    <recommendedName>
        <fullName evidence="9">Peptidase M48 domain-containing protein</fullName>
    </recommendedName>
</protein>
<name>W6MDZ6_9GAMM</name>
<dbReference type="EMBL" id="CBTJ020000071">
    <property type="protein sequence ID" value="CDI03728.1"/>
    <property type="molecule type" value="Genomic_DNA"/>
</dbReference>
<keyword evidence="8" id="KW-0472">Membrane</keyword>
<dbReference type="AlphaFoldDB" id="W6MDZ6"/>
<keyword evidence="2" id="KW-0479">Metal-binding</keyword>
<reference evidence="10" key="1">
    <citation type="submission" date="2013-07" db="EMBL/GenBank/DDBJ databases">
        <authorList>
            <person name="McIlroy S."/>
        </authorList>
    </citation>
    <scope>NUCLEOTIDE SEQUENCE [LARGE SCALE GENOMIC DNA]</scope>
    <source>
        <strain evidence="10">Run_A_D11</strain>
    </source>
</reference>
<organism evidence="10 11">
    <name type="scientific">Candidatus Competibacter denitrificans Run_A_D11</name>
    <dbReference type="NCBI Taxonomy" id="1400863"/>
    <lineage>
        <taxon>Bacteria</taxon>
        <taxon>Pseudomonadati</taxon>
        <taxon>Pseudomonadota</taxon>
        <taxon>Gammaproteobacteria</taxon>
        <taxon>Candidatus Competibacteraceae</taxon>
        <taxon>Candidatus Competibacter</taxon>
    </lineage>
</organism>
<dbReference type="Gene3D" id="3.30.2010.10">
    <property type="entry name" value="Metalloproteases ('zincins'), catalytic domain"/>
    <property type="match status" value="1"/>
</dbReference>
<evidence type="ECO:0000256" key="4">
    <source>
        <dbReference type="ARBA" id="ARBA00022833"/>
    </source>
</evidence>
<keyword evidence="8" id="KW-1133">Transmembrane helix</keyword>
<keyword evidence="1 6" id="KW-0645">Protease</keyword>
<accession>W6MDZ6</accession>
<evidence type="ECO:0000256" key="8">
    <source>
        <dbReference type="SAM" id="Phobius"/>
    </source>
</evidence>
<dbReference type="GO" id="GO:0016020">
    <property type="term" value="C:membrane"/>
    <property type="evidence" value="ECO:0007669"/>
    <property type="project" value="TreeGrafter"/>
</dbReference>
<evidence type="ECO:0000256" key="5">
    <source>
        <dbReference type="ARBA" id="ARBA00023049"/>
    </source>
</evidence>
<dbReference type="InterPro" id="IPR051156">
    <property type="entry name" value="Mito/Outer_Membr_Metalloprot"/>
</dbReference>
<dbReference type="PANTHER" id="PTHR22726">
    <property type="entry name" value="METALLOENDOPEPTIDASE OMA1"/>
    <property type="match status" value="1"/>
</dbReference>
<comment type="similarity">
    <text evidence="6">Belongs to the peptidase M48 family.</text>
</comment>
<dbReference type="PANTHER" id="PTHR22726:SF1">
    <property type="entry name" value="METALLOENDOPEPTIDASE OMA1, MITOCHONDRIAL"/>
    <property type="match status" value="1"/>
</dbReference>
<dbReference type="GO" id="GO:0004222">
    <property type="term" value="F:metalloendopeptidase activity"/>
    <property type="evidence" value="ECO:0007669"/>
    <property type="project" value="InterPro"/>
</dbReference>
<dbReference type="CDD" id="cd07332">
    <property type="entry name" value="M48C_Oma1_like"/>
    <property type="match status" value="1"/>
</dbReference>
<feature type="transmembrane region" description="Helical" evidence="8">
    <location>
        <begin position="24"/>
        <end position="42"/>
    </location>
</feature>